<gene>
    <name evidence="1" type="ORF">EW026_g4166</name>
</gene>
<dbReference type="Proteomes" id="UP000309038">
    <property type="component" value="Unassembled WGS sequence"/>
</dbReference>
<dbReference type="AlphaFoldDB" id="A0A4S4KHY8"/>
<organism evidence="1 2">
    <name type="scientific">Hermanssonia centrifuga</name>
    <dbReference type="NCBI Taxonomy" id="98765"/>
    <lineage>
        <taxon>Eukaryota</taxon>
        <taxon>Fungi</taxon>
        <taxon>Dikarya</taxon>
        <taxon>Basidiomycota</taxon>
        <taxon>Agaricomycotina</taxon>
        <taxon>Agaricomycetes</taxon>
        <taxon>Polyporales</taxon>
        <taxon>Meruliaceae</taxon>
        <taxon>Hermanssonia</taxon>
    </lineage>
</organism>
<accession>A0A4S4KHY8</accession>
<proteinExistence type="predicted"/>
<keyword evidence="2" id="KW-1185">Reference proteome</keyword>
<protein>
    <submittedName>
        <fullName evidence="1">Uncharacterized protein</fullName>
    </submittedName>
</protein>
<dbReference type="EMBL" id="SGPJ01000142">
    <property type="protein sequence ID" value="THG97924.1"/>
    <property type="molecule type" value="Genomic_DNA"/>
</dbReference>
<name>A0A4S4KHY8_9APHY</name>
<sequence>MATDAPPHGAVLPEIPSDLKDLDGEARKEAADKLLGQLVHKIYETAVMRPLFNIEGLDERRTAVGMSQVIWKFGLIPFRTTISMILDDWENLTLPGTPCPITTSDEFFEETARHANIWKQMEEYNKKLDEELGLKSYGHFIGDEKTFLHVKAMVEKKQTEFLSEATTDEHRKGGR</sequence>
<comment type="caution">
    <text evidence="1">The sequence shown here is derived from an EMBL/GenBank/DDBJ whole genome shotgun (WGS) entry which is preliminary data.</text>
</comment>
<evidence type="ECO:0000313" key="2">
    <source>
        <dbReference type="Proteomes" id="UP000309038"/>
    </source>
</evidence>
<evidence type="ECO:0000313" key="1">
    <source>
        <dbReference type="EMBL" id="THG97924.1"/>
    </source>
</evidence>
<reference evidence="1 2" key="1">
    <citation type="submission" date="2019-02" db="EMBL/GenBank/DDBJ databases">
        <title>Genome sequencing of the rare red list fungi Phlebia centrifuga.</title>
        <authorList>
            <person name="Buettner E."/>
            <person name="Kellner H."/>
        </authorList>
    </citation>
    <scope>NUCLEOTIDE SEQUENCE [LARGE SCALE GENOMIC DNA]</scope>
    <source>
        <strain evidence="1 2">DSM 108282</strain>
    </source>
</reference>